<gene>
    <name evidence="2" type="ORF">B7P43_G16084</name>
</gene>
<feature type="coiled-coil region" evidence="1">
    <location>
        <begin position="83"/>
        <end position="138"/>
    </location>
</feature>
<keyword evidence="1" id="KW-0175">Coiled coil</keyword>
<proteinExistence type="predicted"/>
<evidence type="ECO:0008006" key="4">
    <source>
        <dbReference type="Google" id="ProtNLM"/>
    </source>
</evidence>
<dbReference type="EMBL" id="NEVH01009415">
    <property type="protein sequence ID" value="PNF33086.1"/>
    <property type="molecule type" value="Genomic_DNA"/>
</dbReference>
<dbReference type="OrthoDB" id="20865at2759"/>
<reference evidence="2 3" key="1">
    <citation type="submission" date="2017-12" db="EMBL/GenBank/DDBJ databases">
        <title>Hemimetabolous genomes reveal molecular basis of termite eusociality.</title>
        <authorList>
            <person name="Harrison M.C."/>
            <person name="Jongepier E."/>
            <person name="Robertson H.M."/>
            <person name="Arning N."/>
            <person name="Bitard-Feildel T."/>
            <person name="Chao H."/>
            <person name="Childers C.P."/>
            <person name="Dinh H."/>
            <person name="Doddapaneni H."/>
            <person name="Dugan S."/>
            <person name="Gowin J."/>
            <person name="Greiner C."/>
            <person name="Han Y."/>
            <person name="Hu H."/>
            <person name="Hughes D.S.T."/>
            <person name="Huylmans A.-K."/>
            <person name="Kemena C."/>
            <person name="Kremer L.P.M."/>
            <person name="Lee S.L."/>
            <person name="Lopez-Ezquerra A."/>
            <person name="Mallet L."/>
            <person name="Monroy-Kuhn J.M."/>
            <person name="Moser A."/>
            <person name="Murali S.C."/>
            <person name="Muzny D.M."/>
            <person name="Otani S."/>
            <person name="Piulachs M.-D."/>
            <person name="Poelchau M."/>
            <person name="Qu J."/>
            <person name="Schaub F."/>
            <person name="Wada-Katsumata A."/>
            <person name="Worley K.C."/>
            <person name="Xie Q."/>
            <person name="Ylla G."/>
            <person name="Poulsen M."/>
            <person name="Gibbs R.A."/>
            <person name="Schal C."/>
            <person name="Richards S."/>
            <person name="Belles X."/>
            <person name="Korb J."/>
            <person name="Bornberg-Bauer E."/>
        </authorList>
    </citation>
    <scope>NUCLEOTIDE SEQUENCE [LARGE SCALE GENOMIC DNA]</scope>
    <source>
        <tissue evidence="2">Whole body</tissue>
    </source>
</reference>
<comment type="caution">
    <text evidence="2">The sequence shown here is derived from an EMBL/GenBank/DDBJ whole genome shotgun (WGS) entry which is preliminary data.</text>
</comment>
<dbReference type="Pfam" id="PF10146">
    <property type="entry name" value="zf-C4H2"/>
    <property type="match status" value="1"/>
</dbReference>
<evidence type="ECO:0000313" key="2">
    <source>
        <dbReference type="EMBL" id="PNF33086.1"/>
    </source>
</evidence>
<dbReference type="Proteomes" id="UP000235965">
    <property type="component" value="Unassembled WGS sequence"/>
</dbReference>
<dbReference type="PANTHER" id="PTHR31058:SF2">
    <property type="entry name" value="ZINC FINGER C4H2 DOMAIN-CONTAINING PROTEIN"/>
    <property type="match status" value="1"/>
</dbReference>
<sequence length="386" mass="44851">MHPVQHAAVAEMDYHHFFPRYFQFYSCSHRALHFILLDNGHVEENHKNIGAFSSGRAKTLQLEKMKLRIIHEVEATEQEDKCLSEYKQEMDLLMQEKMAHVEELRQIHADINAMGNVIKQAEESRNRALNTAKRIHEEYRPLKLDIDDMSECLTKEALDGLGDFKLGGQIIQTVKYANDLVLMAKEETVPQGMVDRLIEIGKCYGMEMNVEKAKVMKISRQPTQVTIEIDQKQLENVKCFKYLGSLLTDDGRRTCEIKSRIAMAKAAFSKKKNLFTSKFDLILRKKLVKCYIWSIALYGAETWTLRAVDQKHLESFEMWCWRRMEISWTDYVRNEEVLFRVSVLELMVYASWFCLAADILNVLAGAGICCVDVRPQHNKYAHLKDT</sequence>
<dbReference type="InterPro" id="IPR018482">
    <property type="entry name" value="Znf-C4H2"/>
</dbReference>
<dbReference type="GO" id="GO:0045666">
    <property type="term" value="P:positive regulation of neuron differentiation"/>
    <property type="evidence" value="ECO:0007669"/>
    <property type="project" value="TreeGrafter"/>
</dbReference>
<dbReference type="AlphaFoldDB" id="A0A2J7QWX7"/>
<name>A0A2J7QWX7_9NEOP</name>
<evidence type="ECO:0000256" key="1">
    <source>
        <dbReference type="SAM" id="Coils"/>
    </source>
</evidence>
<dbReference type="PANTHER" id="PTHR31058">
    <property type="entry name" value="ZINC FINGER C4H2 DOMAIN-CONTAINING PROTEIN"/>
    <property type="match status" value="1"/>
</dbReference>
<protein>
    <recommendedName>
        <fullName evidence="4">Reverse transcriptase domain-containing protein</fullName>
    </recommendedName>
</protein>
<accession>A0A2J7QWX7</accession>
<keyword evidence="3" id="KW-1185">Reference proteome</keyword>
<evidence type="ECO:0000313" key="3">
    <source>
        <dbReference type="Proteomes" id="UP000235965"/>
    </source>
</evidence>
<organism evidence="2 3">
    <name type="scientific">Cryptotermes secundus</name>
    <dbReference type="NCBI Taxonomy" id="105785"/>
    <lineage>
        <taxon>Eukaryota</taxon>
        <taxon>Metazoa</taxon>
        <taxon>Ecdysozoa</taxon>
        <taxon>Arthropoda</taxon>
        <taxon>Hexapoda</taxon>
        <taxon>Insecta</taxon>
        <taxon>Pterygota</taxon>
        <taxon>Neoptera</taxon>
        <taxon>Polyneoptera</taxon>
        <taxon>Dictyoptera</taxon>
        <taxon>Blattodea</taxon>
        <taxon>Blattoidea</taxon>
        <taxon>Termitoidae</taxon>
        <taxon>Kalotermitidae</taxon>
        <taxon>Cryptotermitinae</taxon>
        <taxon>Cryptotermes</taxon>
    </lineage>
</organism>
<dbReference type="InParanoid" id="A0A2J7QWX7"/>
<dbReference type="GO" id="GO:0005634">
    <property type="term" value="C:nucleus"/>
    <property type="evidence" value="ECO:0007669"/>
    <property type="project" value="TreeGrafter"/>
</dbReference>